<protein>
    <submittedName>
        <fullName evidence="2">Uncharacterized protein</fullName>
    </submittedName>
</protein>
<dbReference type="AlphaFoldDB" id="A0A7R8VFA4"/>
<evidence type="ECO:0000313" key="2">
    <source>
        <dbReference type="EMBL" id="CAD7195964.1"/>
    </source>
</evidence>
<feature type="compositionally biased region" description="Polar residues" evidence="1">
    <location>
        <begin position="14"/>
        <end position="26"/>
    </location>
</feature>
<organism evidence="2">
    <name type="scientific">Timema douglasi</name>
    <name type="common">Walking stick</name>
    <dbReference type="NCBI Taxonomy" id="61478"/>
    <lineage>
        <taxon>Eukaryota</taxon>
        <taxon>Metazoa</taxon>
        <taxon>Ecdysozoa</taxon>
        <taxon>Arthropoda</taxon>
        <taxon>Hexapoda</taxon>
        <taxon>Insecta</taxon>
        <taxon>Pterygota</taxon>
        <taxon>Neoptera</taxon>
        <taxon>Polyneoptera</taxon>
        <taxon>Phasmatodea</taxon>
        <taxon>Timematodea</taxon>
        <taxon>Timematoidea</taxon>
        <taxon>Timematidae</taxon>
        <taxon>Timema</taxon>
    </lineage>
</organism>
<gene>
    <name evidence="2" type="ORF">TDIB3V08_LOCUS2327</name>
</gene>
<reference evidence="2" key="1">
    <citation type="submission" date="2020-11" db="EMBL/GenBank/DDBJ databases">
        <authorList>
            <person name="Tran Van P."/>
        </authorList>
    </citation>
    <scope>NUCLEOTIDE SEQUENCE</scope>
</reference>
<accession>A0A7R8VFA4</accession>
<proteinExistence type="predicted"/>
<sequence length="160" mass="17542">MRLASAPPHHRSKTPQQTSDKSTSNDLDYERSKAPSVTTSSDLEYNNDEVSETTVSSLCVSPDKPSCSSEMSVIGRLVYCESDALDHVATKVGYYQSSASSTTTKLSVLSVSGTLLQHWVLKTPYAIEELSTDARKKDDYIVNNLHGITWDSGDVDYSLL</sequence>
<name>A0A7R8VFA4_TIMDO</name>
<feature type="region of interest" description="Disordered" evidence="1">
    <location>
        <begin position="1"/>
        <end position="47"/>
    </location>
</feature>
<evidence type="ECO:0000256" key="1">
    <source>
        <dbReference type="SAM" id="MobiDB-lite"/>
    </source>
</evidence>
<feature type="compositionally biased region" description="Polar residues" evidence="1">
    <location>
        <begin position="35"/>
        <end position="44"/>
    </location>
</feature>
<dbReference type="EMBL" id="OA564958">
    <property type="protein sequence ID" value="CAD7195964.1"/>
    <property type="molecule type" value="Genomic_DNA"/>
</dbReference>